<keyword evidence="3" id="KW-1185">Reference proteome</keyword>
<evidence type="ECO:0000313" key="2">
    <source>
        <dbReference type="EMBL" id="UOG73864.1"/>
    </source>
</evidence>
<feature type="transmembrane region" description="Helical" evidence="1">
    <location>
        <begin position="153"/>
        <end position="175"/>
    </location>
</feature>
<feature type="transmembrane region" description="Helical" evidence="1">
    <location>
        <begin position="126"/>
        <end position="147"/>
    </location>
</feature>
<accession>A0ABY4CUC3</accession>
<keyword evidence="1" id="KW-1133">Transmembrane helix</keyword>
<reference evidence="2 3" key="1">
    <citation type="submission" date="2022-03" db="EMBL/GenBank/DDBJ databases">
        <title>Hymenobactersp. isolated from the air.</title>
        <authorList>
            <person name="Won M."/>
            <person name="Kwon S.-W."/>
        </authorList>
    </citation>
    <scope>NUCLEOTIDE SEQUENCE [LARGE SCALE GENOMIC DNA]</scope>
    <source>
        <strain evidence="2 3">KACC 21982</strain>
    </source>
</reference>
<keyword evidence="1" id="KW-0472">Membrane</keyword>
<dbReference type="PROSITE" id="PS51257">
    <property type="entry name" value="PROKAR_LIPOPROTEIN"/>
    <property type="match status" value="1"/>
</dbReference>
<evidence type="ECO:0000313" key="3">
    <source>
        <dbReference type="Proteomes" id="UP000831113"/>
    </source>
</evidence>
<gene>
    <name evidence="2" type="ORF">MTX78_17290</name>
</gene>
<dbReference type="EMBL" id="CP094669">
    <property type="protein sequence ID" value="UOG73864.1"/>
    <property type="molecule type" value="Genomic_DNA"/>
</dbReference>
<organism evidence="2 3">
    <name type="scientific">Hymenobacter tibetensis</name>
    <dbReference type="NCBI Taxonomy" id="497967"/>
    <lineage>
        <taxon>Bacteria</taxon>
        <taxon>Pseudomonadati</taxon>
        <taxon>Bacteroidota</taxon>
        <taxon>Cytophagia</taxon>
        <taxon>Cytophagales</taxon>
        <taxon>Hymenobacteraceae</taxon>
        <taxon>Hymenobacter</taxon>
    </lineage>
</organism>
<name>A0ABY4CUC3_9BACT</name>
<sequence length="200" mass="22034">MKPYFYAFLLLSLFLGGCNSARSVIYLPNTTRYSATPSVPPAVEKPIPAVVQNKSEVLDEPQFTAALSVREVTQLHSKAQQLRRKALLTHGSLKTMLIERPDTNKAQLPDKALIGRTRDADTFTTVVNVVGGILALVGIILIIAAFTSTSPGWLPLAYLVYGVLALILGTPFLLFRSKNSTRKRKAEERRAVRRAARSQQ</sequence>
<dbReference type="RefSeq" id="WP_243796909.1">
    <property type="nucleotide sequence ID" value="NZ_CP094669.1"/>
</dbReference>
<keyword evidence="1" id="KW-0812">Transmembrane</keyword>
<protein>
    <submittedName>
        <fullName evidence="2">DUF308 domain-containing protein</fullName>
    </submittedName>
</protein>
<evidence type="ECO:0000256" key="1">
    <source>
        <dbReference type="SAM" id="Phobius"/>
    </source>
</evidence>
<dbReference type="Proteomes" id="UP000831113">
    <property type="component" value="Chromosome"/>
</dbReference>
<feature type="transmembrane region" description="Helical" evidence="1">
    <location>
        <begin position="6"/>
        <end position="27"/>
    </location>
</feature>
<proteinExistence type="predicted"/>